<dbReference type="InterPro" id="IPR016067">
    <property type="entry name" value="S-AdoMet_deCO2ase_core"/>
</dbReference>
<dbReference type="InterPro" id="IPR001985">
    <property type="entry name" value="S-AdoMet_decarboxylase_euk"/>
</dbReference>
<dbReference type="PROSITE" id="PS01336">
    <property type="entry name" value="ADOMETDC"/>
    <property type="match status" value="1"/>
</dbReference>
<comment type="cofactor">
    <cofactor evidence="1">
        <name>pyruvate</name>
        <dbReference type="ChEBI" id="CHEBI:15361"/>
    </cofactor>
</comment>
<dbReference type="PANTHER" id="PTHR11570:SF0">
    <property type="entry name" value="S-ADENOSYLMETHIONINE DECARBOXYLASE PROENZYME"/>
    <property type="match status" value="1"/>
</dbReference>
<evidence type="ECO:0000256" key="9">
    <source>
        <dbReference type="ARBA" id="ARBA00023115"/>
    </source>
</evidence>
<dbReference type="InterPro" id="IPR018166">
    <property type="entry name" value="S-AdoMet_deCO2ase_CS"/>
</dbReference>
<dbReference type="EMBL" id="CCYA01000238">
    <property type="protein sequence ID" value="CEH13962.1"/>
    <property type="molecule type" value="Genomic_DNA"/>
</dbReference>
<dbReference type="STRING" id="401625.A0A0N7L9J5"/>
<name>A0A0N7L9J5_9BASI</name>
<keyword evidence="13" id="KW-0670">Pyruvate</keyword>
<dbReference type="UniPathway" id="UPA00331">
    <property type="reaction ID" value="UER00451"/>
</dbReference>
<dbReference type="GO" id="GO:0008295">
    <property type="term" value="P:spermidine biosynthetic process"/>
    <property type="evidence" value="ECO:0007669"/>
    <property type="project" value="UniProtKB-KW"/>
</dbReference>
<keyword evidence="10" id="KW-0865">Zymogen</keyword>
<dbReference type="GO" id="GO:0004014">
    <property type="term" value="F:adenosylmethionine decarboxylase activity"/>
    <property type="evidence" value="ECO:0007669"/>
    <property type="project" value="UniProtKB-EC"/>
</dbReference>
<evidence type="ECO:0000256" key="4">
    <source>
        <dbReference type="ARBA" id="ARBA00012357"/>
    </source>
</evidence>
<evidence type="ECO:0000256" key="6">
    <source>
        <dbReference type="ARBA" id="ARBA00022793"/>
    </source>
</evidence>
<evidence type="ECO:0000256" key="2">
    <source>
        <dbReference type="ARBA" id="ARBA00004911"/>
    </source>
</evidence>
<evidence type="ECO:0000256" key="14">
    <source>
        <dbReference type="SAM" id="MobiDB-lite"/>
    </source>
</evidence>
<feature type="compositionally biased region" description="Basic and acidic residues" evidence="14">
    <location>
        <begin position="26"/>
        <end position="41"/>
    </location>
</feature>
<dbReference type="Proteomes" id="UP000054845">
    <property type="component" value="Unassembled WGS sequence"/>
</dbReference>
<protein>
    <recommendedName>
        <fullName evidence="4">adenosylmethionine decarboxylase</fullName>
        <ecNumber evidence="4">4.1.1.50</ecNumber>
    </recommendedName>
</protein>
<proteinExistence type="inferred from homology"/>
<evidence type="ECO:0000256" key="10">
    <source>
        <dbReference type="ARBA" id="ARBA00023145"/>
    </source>
</evidence>
<evidence type="ECO:0000256" key="3">
    <source>
        <dbReference type="ARBA" id="ARBA00008466"/>
    </source>
</evidence>
<feature type="region of interest" description="Disordered" evidence="14">
    <location>
        <begin position="468"/>
        <end position="492"/>
    </location>
</feature>
<dbReference type="AlphaFoldDB" id="A0A0N7L9J5"/>
<keyword evidence="5" id="KW-0949">S-adenosyl-L-methionine</keyword>
<keyword evidence="12" id="KW-0704">Schiff base</keyword>
<dbReference type="Pfam" id="PF01536">
    <property type="entry name" value="SAM_decarbox"/>
    <property type="match status" value="1"/>
</dbReference>
<evidence type="ECO:0000256" key="5">
    <source>
        <dbReference type="ARBA" id="ARBA00022691"/>
    </source>
</evidence>
<evidence type="ECO:0000256" key="13">
    <source>
        <dbReference type="ARBA" id="ARBA00023317"/>
    </source>
</evidence>
<dbReference type="EC" id="4.1.1.50" evidence="4"/>
<dbReference type="NCBIfam" id="TIGR00535">
    <property type="entry name" value="SAM_DCase"/>
    <property type="match status" value="1"/>
</dbReference>
<keyword evidence="11" id="KW-0456">Lyase</keyword>
<keyword evidence="7" id="KW-0068">Autocatalytic cleavage</keyword>
<evidence type="ECO:0000256" key="12">
    <source>
        <dbReference type="ARBA" id="ARBA00023270"/>
    </source>
</evidence>
<dbReference type="SUPFAM" id="SSF56276">
    <property type="entry name" value="S-adenosylmethionine decarboxylase"/>
    <property type="match status" value="1"/>
</dbReference>
<dbReference type="InterPro" id="IPR048283">
    <property type="entry name" value="AdoMetDC-like"/>
</dbReference>
<comment type="similarity">
    <text evidence="3">Belongs to the eukaryotic AdoMetDC family.</text>
</comment>
<feature type="compositionally biased region" description="Low complexity" evidence="14">
    <location>
        <begin position="42"/>
        <end position="52"/>
    </location>
</feature>
<evidence type="ECO:0000256" key="1">
    <source>
        <dbReference type="ARBA" id="ARBA00001928"/>
    </source>
</evidence>
<sequence>MPALALPRGHDTADALAKLHLSAKSALRDADAPPSPGRREALQASESQQQLATKEDDEEPQGPFEGPEKLLELWFAPSASALPNTAMSGTSAQGPKRGLCAIERPRWEAMLDLVSCKVLSVIENENCDAFLLSESSMFVFPHKLILKTCGTTTLLLGLERILRLAHEALGQALPAEAEVEEKPIACSDPSVVISSREEESARALGRIVQTAFYSRKSFMFPERQKGPHRDWMLEVAVLDRYIERGSAYTVGKMNGDHWLLYMALADASDQEQRAASVFANKLIGLQDDHAPIERPLALPALGHPGSDQTLEVLMTHLSPASCARLAYPASLLAPAGVDRGHHLGEQTSDLLGLSALFPNSQLDAYAFEPCGYSANALVAESAFNGAGYWTVHVTPEEDSSYASFETNVEIETIEPTFEGSEGAAADENNALAKTGINSFEGLVERVVSIFEPGRLSVTLFVSTSRVEENESGEDASEAAGHASQDAGTDMDTTSTLNASTLLNADAGTKLHSLELLGYRRTDRILYEFEGYDLVFVSFDKRGARLPRR</sequence>
<dbReference type="Gene3D" id="3.60.90.10">
    <property type="entry name" value="S-adenosylmethionine decarboxylase"/>
    <property type="match status" value="1"/>
</dbReference>
<feature type="region of interest" description="Disordered" evidence="14">
    <location>
        <begin position="25"/>
        <end position="66"/>
    </location>
</feature>
<evidence type="ECO:0000313" key="15">
    <source>
        <dbReference type="EMBL" id="CEH13962.1"/>
    </source>
</evidence>
<evidence type="ECO:0000256" key="8">
    <source>
        <dbReference type="ARBA" id="ARBA00023066"/>
    </source>
</evidence>
<keyword evidence="9" id="KW-0620">Polyamine biosynthesis</keyword>
<evidence type="ECO:0000313" key="16">
    <source>
        <dbReference type="Proteomes" id="UP000054845"/>
    </source>
</evidence>
<evidence type="ECO:0000256" key="11">
    <source>
        <dbReference type="ARBA" id="ARBA00023239"/>
    </source>
</evidence>
<organism evidence="15 16">
    <name type="scientific">Ceraceosorus bombacis</name>
    <dbReference type="NCBI Taxonomy" id="401625"/>
    <lineage>
        <taxon>Eukaryota</taxon>
        <taxon>Fungi</taxon>
        <taxon>Dikarya</taxon>
        <taxon>Basidiomycota</taxon>
        <taxon>Ustilaginomycotina</taxon>
        <taxon>Exobasidiomycetes</taxon>
        <taxon>Ceraceosorales</taxon>
        <taxon>Ceraceosoraceae</taxon>
        <taxon>Ceraceosorus</taxon>
    </lineage>
</organism>
<keyword evidence="6" id="KW-0210">Decarboxylase</keyword>
<dbReference type="PANTHER" id="PTHR11570">
    <property type="entry name" value="S-ADENOSYLMETHIONINE DECARBOXYLASE"/>
    <property type="match status" value="1"/>
</dbReference>
<dbReference type="OrthoDB" id="1068353at2759"/>
<keyword evidence="16" id="KW-1185">Reference proteome</keyword>
<accession>A0A0N7L9J5</accession>
<evidence type="ECO:0000256" key="7">
    <source>
        <dbReference type="ARBA" id="ARBA00022813"/>
    </source>
</evidence>
<reference evidence="15 16" key="1">
    <citation type="submission" date="2014-09" db="EMBL/GenBank/DDBJ databases">
        <authorList>
            <person name="Magalhaes I.L.F."/>
            <person name="Oliveira U."/>
            <person name="Santos F.R."/>
            <person name="Vidigal T.H.D.A."/>
            <person name="Brescovit A.D."/>
            <person name="Santos A.J."/>
        </authorList>
    </citation>
    <scope>NUCLEOTIDE SEQUENCE [LARGE SCALE GENOMIC DNA]</scope>
</reference>
<dbReference type="GO" id="GO:0006597">
    <property type="term" value="P:spermine biosynthetic process"/>
    <property type="evidence" value="ECO:0007669"/>
    <property type="project" value="InterPro"/>
</dbReference>
<dbReference type="GO" id="GO:0005829">
    <property type="term" value="C:cytosol"/>
    <property type="evidence" value="ECO:0007669"/>
    <property type="project" value="TreeGrafter"/>
</dbReference>
<comment type="pathway">
    <text evidence="2">Amine and polyamine biosynthesis; S-adenosylmethioninamine biosynthesis; S-adenosylmethioninamine from S-adenosyl-L-methionine: step 1/1.</text>
</comment>
<keyword evidence="8" id="KW-0745">Spermidine biosynthesis</keyword>